<evidence type="ECO:0000256" key="4">
    <source>
        <dbReference type="ARBA" id="ARBA00022989"/>
    </source>
</evidence>
<evidence type="ECO:0000256" key="6">
    <source>
        <dbReference type="SAM" id="Phobius"/>
    </source>
</evidence>
<dbReference type="Proteomes" id="UP000709336">
    <property type="component" value="Unassembled WGS sequence"/>
</dbReference>
<evidence type="ECO:0000313" key="7">
    <source>
        <dbReference type="EMBL" id="NMH59345.1"/>
    </source>
</evidence>
<evidence type="ECO:0000256" key="2">
    <source>
        <dbReference type="ARBA" id="ARBA00022475"/>
    </source>
</evidence>
<sequence>MLVVQFSLPLPGALLGLGLLSALMALSKALARAISRAAQPILANMSFFFIPAVLGIAIYWSILQANLLAILLAIVGSTVVSLGVSYWLAKKLLSRQSDEIP</sequence>
<feature type="transmembrane region" description="Helical" evidence="6">
    <location>
        <begin position="12"/>
        <end position="30"/>
    </location>
</feature>
<proteinExistence type="predicted"/>
<comment type="caution">
    <text evidence="7">The sequence shown here is derived from an EMBL/GenBank/DDBJ whole genome shotgun (WGS) entry which is preliminary data.</text>
</comment>
<keyword evidence="5 6" id="KW-0472">Membrane</keyword>
<keyword evidence="2" id="KW-1003">Cell membrane</keyword>
<evidence type="ECO:0000256" key="5">
    <source>
        <dbReference type="ARBA" id="ARBA00023136"/>
    </source>
</evidence>
<gene>
    <name evidence="7" type="ORF">HCJ96_04835</name>
</gene>
<dbReference type="PANTHER" id="PTHR33931:SF2">
    <property type="entry name" value="HOLIN-LIKE PROTEIN CIDA"/>
    <property type="match status" value="1"/>
</dbReference>
<dbReference type="EMBL" id="JAATNW010000002">
    <property type="protein sequence ID" value="NMH59345.1"/>
    <property type="molecule type" value="Genomic_DNA"/>
</dbReference>
<evidence type="ECO:0000256" key="3">
    <source>
        <dbReference type="ARBA" id="ARBA00022692"/>
    </source>
</evidence>
<reference evidence="7 8" key="1">
    <citation type="submission" date="2020-03" db="EMBL/GenBank/DDBJ databases">
        <title>Alteromonas ponticola sp. nov., isolated from seawater.</title>
        <authorList>
            <person name="Yoon J.-H."/>
            <person name="Kim Y.-O."/>
        </authorList>
    </citation>
    <scope>NUCLEOTIDE SEQUENCE [LARGE SCALE GENOMIC DNA]</scope>
    <source>
        <strain evidence="7 8">MYP5</strain>
    </source>
</reference>
<protein>
    <submittedName>
        <fullName evidence="7">CidA/LrgA family protein</fullName>
    </submittedName>
</protein>
<evidence type="ECO:0000256" key="1">
    <source>
        <dbReference type="ARBA" id="ARBA00004651"/>
    </source>
</evidence>
<name>A0ABX1QYP2_9ALTE</name>
<accession>A0ABX1QYP2</accession>
<keyword evidence="3 6" id="KW-0812">Transmembrane</keyword>
<feature type="transmembrane region" description="Helical" evidence="6">
    <location>
        <begin position="68"/>
        <end position="89"/>
    </location>
</feature>
<organism evidence="7 8">
    <name type="scientific">Alteromonas ponticola</name>
    <dbReference type="NCBI Taxonomy" id="2720613"/>
    <lineage>
        <taxon>Bacteria</taxon>
        <taxon>Pseudomonadati</taxon>
        <taxon>Pseudomonadota</taxon>
        <taxon>Gammaproteobacteria</taxon>
        <taxon>Alteromonadales</taxon>
        <taxon>Alteromonadaceae</taxon>
        <taxon>Alteromonas/Salinimonas group</taxon>
        <taxon>Alteromonas</taxon>
    </lineage>
</organism>
<dbReference type="Pfam" id="PF03788">
    <property type="entry name" value="LrgA"/>
    <property type="match status" value="1"/>
</dbReference>
<keyword evidence="4 6" id="KW-1133">Transmembrane helix</keyword>
<keyword evidence="8" id="KW-1185">Reference proteome</keyword>
<dbReference type="PANTHER" id="PTHR33931">
    <property type="entry name" value="HOLIN-LIKE PROTEIN CIDA-RELATED"/>
    <property type="match status" value="1"/>
</dbReference>
<evidence type="ECO:0000313" key="8">
    <source>
        <dbReference type="Proteomes" id="UP000709336"/>
    </source>
</evidence>
<dbReference type="RefSeq" id="WP_169209898.1">
    <property type="nucleotide sequence ID" value="NZ_JAATNW010000002.1"/>
</dbReference>
<dbReference type="InterPro" id="IPR005538">
    <property type="entry name" value="LrgA/CidA"/>
</dbReference>
<feature type="transmembrane region" description="Helical" evidence="6">
    <location>
        <begin position="42"/>
        <end position="62"/>
    </location>
</feature>
<comment type="subcellular location">
    <subcellularLocation>
        <location evidence="1">Cell membrane</location>
        <topology evidence="1">Multi-pass membrane protein</topology>
    </subcellularLocation>
</comment>